<evidence type="ECO:0000313" key="1">
    <source>
        <dbReference type="EMBL" id="VDP15392.1"/>
    </source>
</evidence>
<sequence>MVESWFLVSSITADSSLFASNGSVMTAPLNTMLISPDYYVQETPAKVSSSGDSGYCYLLACDSQKYANYQSQSMQYGSGGCNAYSILYPQNSWMNPQLSAAGQAANQLYNLRNTVGANANTNALTLTGYPNKRML</sequence>
<dbReference type="AlphaFoldDB" id="A0A183IWW6"/>
<gene>
    <name evidence="1" type="ORF">SBAD_LOCUS8113</name>
</gene>
<evidence type="ECO:0000313" key="2">
    <source>
        <dbReference type="Proteomes" id="UP000270296"/>
    </source>
</evidence>
<reference evidence="1 2" key="2">
    <citation type="submission" date="2018-11" db="EMBL/GenBank/DDBJ databases">
        <authorList>
            <consortium name="Pathogen Informatics"/>
        </authorList>
    </citation>
    <scope>NUCLEOTIDE SEQUENCE [LARGE SCALE GENOMIC DNA]</scope>
</reference>
<protein>
    <submittedName>
        <fullName evidence="3">Conjugative transfer protein TraN</fullName>
    </submittedName>
</protein>
<proteinExistence type="predicted"/>
<name>A0A183IWW6_9BILA</name>
<dbReference type="WBParaSite" id="SBAD_0000841401-mRNA-1">
    <property type="protein sequence ID" value="SBAD_0000841401-mRNA-1"/>
    <property type="gene ID" value="SBAD_0000841401"/>
</dbReference>
<evidence type="ECO:0000313" key="3">
    <source>
        <dbReference type="WBParaSite" id="SBAD_0000841401-mRNA-1"/>
    </source>
</evidence>
<accession>A0A183IWW6</accession>
<keyword evidence="2" id="KW-1185">Reference proteome</keyword>
<reference evidence="3" key="1">
    <citation type="submission" date="2016-06" db="UniProtKB">
        <authorList>
            <consortium name="WormBaseParasite"/>
        </authorList>
    </citation>
    <scope>IDENTIFICATION</scope>
</reference>
<dbReference type="EMBL" id="UZAM01011270">
    <property type="protein sequence ID" value="VDP15392.1"/>
    <property type="molecule type" value="Genomic_DNA"/>
</dbReference>
<organism evidence="3">
    <name type="scientific">Soboliphyme baturini</name>
    <dbReference type="NCBI Taxonomy" id="241478"/>
    <lineage>
        <taxon>Eukaryota</taxon>
        <taxon>Metazoa</taxon>
        <taxon>Ecdysozoa</taxon>
        <taxon>Nematoda</taxon>
        <taxon>Enoplea</taxon>
        <taxon>Dorylaimia</taxon>
        <taxon>Dioctophymatida</taxon>
        <taxon>Dioctophymatoidea</taxon>
        <taxon>Soboliphymatidae</taxon>
        <taxon>Soboliphyme</taxon>
    </lineage>
</organism>
<dbReference type="Proteomes" id="UP000270296">
    <property type="component" value="Unassembled WGS sequence"/>
</dbReference>